<dbReference type="PATRIC" id="fig|1619119.3.peg.957"/>
<dbReference type="Gene3D" id="1.10.8.10">
    <property type="entry name" value="DNA helicase RuvA subunit, C-terminal domain"/>
    <property type="match status" value="1"/>
</dbReference>
<dbReference type="Gene3D" id="3.30.479.20">
    <property type="entry name" value="Elongation factor Ts, dimerisation domain"/>
    <property type="match status" value="1"/>
</dbReference>
<dbReference type="SUPFAM" id="SSF54713">
    <property type="entry name" value="Elongation factor Ts (EF-Ts), dimerisation domain"/>
    <property type="match status" value="1"/>
</dbReference>
<evidence type="ECO:0000256" key="4">
    <source>
        <dbReference type="ARBA" id="ARBA00022917"/>
    </source>
</evidence>
<dbReference type="PROSITE" id="PS01126">
    <property type="entry name" value="EF_TS_1"/>
    <property type="match status" value="1"/>
</dbReference>
<dbReference type="SUPFAM" id="SSF46934">
    <property type="entry name" value="UBA-like"/>
    <property type="match status" value="1"/>
</dbReference>
<comment type="caution">
    <text evidence="7">The sequence shown here is derived from an EMBL/GenBank/DDBJ whole genome shotgun (WGS) entry which is preliminary data.</text>
</comment>
<dbReference type="InterPro" id="IPR018101">
    <property type="entry name" value="Transl_elong_Ts_CS"/>
</dbReference>
<comment type="similarity">
    <text evidence="1 5">Belongs to the EF-Ts family.</text>
</comment>
<evidence type="ECO:0000313" key="7">
    <source>
        <dbReference type="EMBL" id="KKS18960.1"/>
    </source>
</evidence>
<protein>
    <recommendedName>
        <fullName evidence="2 5">Elongation factor Ts</fullName>
        <shortName evidence="5">EF-Ts</shortName>
    </recommendedName>
</protein>
<proteinExistence type="inferred from homology"/>
<dbReference type="Proteomes" id="UP000034507">
    <property type="component" value="Unassembled WGS sequence"/>
</dbReference>
<evidence type="ECO:0000256" key="1">
    <source>
        <dbReference type="ARBA" id="ARBA00005532"/>
    </source>
</evidence>
<dbReference type="Pfam" id="PF00889">
    <property type="entry name" value="EF_TS"/>
    <property type="match status" value="1"/>
</dbReference>
<dbReference type="EMBL" id="LCBX01000062">
    <property type="protein sequence ID" value="KKS18960.1"/>
    <property type="molecule type" value="Genomic_DNA"/>
</dbReference>
<evidence type="ECO:0000256" key="2">
    <source>
        <dbReference type="ARBA" id="ARBA00016956"/>
    </source>
</evidence>
<keyword evidence="3 5" id="KW-0251">Elongation factor</keyword>
<dbReference type="InterPro" id="IPR009060">
    <property type="entry name" value="UBA-like_sf"/>
</dbReference>
<dbReference type="InterPro" id="IPR014039">
    <property type="entry name" value="Transl_elong_EFTs/EF1B_dimer"/>
</dbReference>
<dbReference type="PANTHER" id="PTHR11741:SF0">
    <property type="entry name" value="ELONGATION FACTOR TS, MITOCHONDRIAL"/>
    <property type="match status" value="1"/>
</dbReference>
<dbReference type="NCBIfam" id="TIGR00116">
    <property type="entry name" value="tsf"/>
    <property type="match status" value="1"/>
</dbReference>
<keyword evidence="4 5" id="KW-0648">Protein biosynthesis</keyword>
<name>A0A0G0X1S5_UNCKA</name>
<dbReference type="PANTHER" id="PTHR11741">
    <property type="entry name" value="ELONGATION FACTOR TS"/>
    <property type="match status" value="1"/>
</dbReference>
<dbReference type="InterPro" id="IPR001816">
    <property type="entry name" value="Transl_elong_EFTs/EF1B"/>
</dbReference>
<dbReference type="InterPro" id="IPR036402">
    <property type="entry name" value="EF-Ts_dimer_sf"/>
</dbReference>
<feature type="domain" description="Translation elongation factor EFTs/EF1B dimerisation" evidence="6">
    <location>
        <begin position="73"/>
        <end position="149"/>
    </location>
</feature>
<evidence type="ECO:0000259" key="6">
    <source>
        <dbReference type="Pfam" id="PF00889"/>
    </source>
</evidence>
<dbReference type="HAMAP" id="MF_00050">
    <property type="entry name" value="EF_Ts"/>
    <property type="match status" value="1"/>
</dbReference>
<organism evidence="7 8">
    <name type="scientific">candidate division WWE3 bacterium GW2011_GWC1_41_7</name>
    <dbReference type="NCBI Taxonomy" id="1619119"/>
    <lineage>
        <taxon>Bacteria</taxon>
        <taxon>Katanobacteria</taxon>
    </lineage>
</organism>
<gene>
    <name evidence="5" type="primary">tsf</name>
    <name evidence="7" type="ORF">UU77_C0062G0014</name>
</gene>
<keyword evidence="5" id="KW-0963">Cytoplasm</keyword>
<sequence length="152" mass="16882">MIDIEMIKKLREETGAGMLEVKQALEEHGGDYEEARNVLAKKGAAKAAKKQEERTANDGLIQAYIHAGGKVGSLVHLSCETDFVAKTDDFKKLCTEIAMQVAAGEHADLDELLNDEYLRDPSKKISDLITEVVARTGEKIELRNFCRFSIKD</sequence>
<comment type="subcellular location">
    <subcellularLocation>
        <location evidence="5">Cytoplasm</location>
    </subcellularLocation>
</comment>
<dbReference type="GO" id="GO:0005737">
    <property type="term" value="C:cytoplasm"/>
    <property type="evidence" value="ECO:0007669"/>
    <property type="project" value="UniProtKB-SubCell"/>
</dbReference>
<reference evidence="7 8" key="1">
    <citation type="journal article" date="2015" name="Nature">
        <title>rRNA introns, odd ribosomes, and small enigmatic genomes across a large radiation of phyla.</title>
        <authorList>
            <person name="Brown C.T."/>
            <person name="Hug L.A."/>
            <person name="Thomas B.C."/>
            <person name="Sharon I."/>
            <person name="Castelle C.J."/>
            <person name="Singh A."/>
            <person name="Wilkins M.J."/>
            <person name="Williams K.H."/>
            <person name="Banfield J.F."/>
        </authorList>
    </citation>
    <scope>NUCLEOTIDE SEQUENCE [LARGE SCALE GENOMIC DNA]</scope>
</reference>
<evidence type="ECO:0000313" key="8">
    <source>
        <dbReference type="Proteomes" id="UP000034507"/>
    </source>
</evidence>
<evidence type="ECO:0000256" key="5">
    <source>
        <dbReference type="HAMAP-Rule" id="MF_00050"/>
    </source>
</evidence>
<dbReference type="FunFam" id="1.10.8.10:FF:000001">
    <property type="entry name" value="Elongation factor Ts"/>
    <property type="match status" value="1"/>
</dbReference>
<comment type="function">
    <text evidence="5">Associates with the EF-Tu.GDP complex and induces the exchange of GDP to GTP. It remains bound to the aminoacyl-tRNA.EF-Tu.GTP complex up to the GTP hydrolysis stage on the ribosome.</text>
</comment>
<dbReference type="CDD" id="cd14275">
    <property type="entry name" value="UBA_EF-Ts"/>
    <property type="match status" value="1"/>
</dbReference>
<evidence type="ECO:0000256" key="3">
    <source>
        <dbReference type="ARBA" id="ARBA00022768"/>
    </source>
</evidence>
<feature type="region of interest" description="Involved in Mg(2+) ion dislocation from EF-Tu" evidence="5">
    <location>
        <begin position="81"/>
        <end position="84"/>
    </location>
</feature>
<dbReference type="GO" id="GO:0003746">
    <property type="term" value="F:translation elongation factor activity"/>
    <property type="evidence" value="ECO:0007669"/>
    <property type="project" value="UniProtKB-UniRule"/>
</dbReference>
<dbReference type="AlphaFoldDB" id="A0A0G0X1S5"/>
<accession>A0A0G0X1S5</accession>